<feature type="transmembrane region" description="Helical" evidence="12">
    <location>
        <begin position="380"/>
        <end position="396"/>
    </location>
</feature>
<evidence type="ECO:0000256" key="10">
    <source>
        <dbReference type="ARBA" id="ARBA00044501"/>
    </source>
</evidence>
<dbReference type="EMBL" id="CAJHUC010000549">
    <property type="protein sequence ID" value="CAD7696807.1"/>
    <property type="molecule type" value="Genomic_DNA"/>
</dbReference>
<feature type="transmembrane region" description="Helical" evidence="12">
    <location>
        <begin position="315"/>
        <end position="337"/>
    </location>
</feature>
<reference evidence="13" key="1">
    <citation type="submission" date="2020-12" db="EMBL/GenBank/DDBJ databases">
        <authorList>
            <person name="Iha C."/>
        </authorList>
    </citation>
    <scope>NUCLEOTIDE SEQUENCE</scope>
</reference>
<feature type="transmembrane region" description="Helical" evidence="12">
    <location>
        <begin position="202"/>
        <end position="220"/>
    </location>
</feature>
<dbReference type="GO" id="GO:0016653">
    <property type="term" value="F:oxidoreductase activity, acting on NAD(P)H, heme protein as acceptor"/>
    <property type="evidence" value="ECO:0007669"/>
    <property type="project" value="TreeGrafter"/>
</dbReference>
<evidence type="ECO:0000256" key="3">
    <source>
        <dbReference type="ARBA" id="ARBA00022692"/>
    </source>
</evidence>
<evidence type="ECO:0000256" key="9">
    <source>
        <dbReference type="ARBA" id="ARBA00023136"/>
    </source>
</evidence>
<evidence type="ECO:0000256" key="6">
    <source>
        <dbReference type="ARBA" id="ARBA00023002"/>
    </source>
</evidence>
<dbReference type="GO" id="GO:0005743">
    <property type="term" value="C:mitochondrial inner membrane"/>
    <property type="evidence" value="ECO:0007669"/>
    <property type="project" value="TreeGrafter"/>
</dbReference>
<name>A0A8S1IP16_9CHLO</name>
<dbReference type="GO" id="GO:0120547">
    <property type="term" value="F:heme A synthase activity"/>
    <property type="evidence" value="ECO:0007669"/>
    <property type="project" value="UniProtKB-EC"/>
</dbReference>
<dbReference type="GO" id="GO:0046872">
    <property type="term" value="F:metal ion binding"/>
    <property type="evidence" value="ECO:0007669"/>
    <property type="project" value="UniProtKB-KW"/>
</dbReference>
<dbReference type="Pfam" id="PF02628">
    <property type="entry name" value="COX15-CtaA"/>
    <property type="match status" value="1"/>
</dbReference>
<evidence type="ECO:0000256" key="12">
    <source>
        <dbReference type="SAM" id="Phobius"/>
    </source>
</evidence>
<evidence type="ECO:0000256" key="8">
    <source>
        <dbReference type="ARBA" id="ARBA00023133"/>
    </source>
</evidence>
<accession>A0A8S1IP16</accession>
<feature type="transmembrane region" description="Helical" evidence="12">
    <location>
        <begin position="437"/>
        <end position="457"/>
    </location>
</feature>
<keyword evidence="4" id="KW-0479">Metal-binding</keyword>
<dbReference type="OrthoDB" id="1726137at2759"/>
<evidence type="ECO:0000256" key="5">
    <source>
        <dbReference type="ARBA" id="ARBA00022989"/>
    </source>
</evidence>
<keyword evidence="8" id="KW-0350">Heme biosynthesis</keyword>
<evidence type="ECO:0000256" key="7">
    <source>
        <dbReference type="ARBA" id="ARBA00023004"/>
    </source>
</evidence>
<comment type="cofactor">
    <cofactor evidence="1">
        <name>heme b</name>
        <dbReference type="ChEBI" id="CHEBI:60344"/>
    </cofactor>
</comment>
<feature type="transmembrane region" description="Helical" evidence="12">
    <location>
        <begin position="118"/>
        <end position="138"/>
    </location>
</feature>
<feature type="transmembrane region" description="Helical" evidence="12">
    <location>
        <begin position="271"/>
        <end position="294"/>
    </location>
</feature>
<dbReference type="InterPro" id="IPR023754">
    <property type="entry name" value="HemeA_Synthase_type2"/>
</dbReference>
<gene>
    <name evidence="13" type="ORF">OSTQU699_LOCUS2168</name>
</gene>
<dbReference type="AlphaFoldDB" id="A0A8S1IP16"/>
<dbReference type="Proteomes" id="UP000708148">
    <property type="component" value="Unassembled WGS sequence"/>
</dbReference>
<evidence type="ECO:0000256" key="1">
    <source>
        <dbReference type="ARBA" id="ARBA00001970"/>
    </source>
</evidence>
<feature type="transmembrane region" description="Helical" evidence="12">
    <location>
        <begin position="408"/>
        <end position="431"/>
    </location>
</feature>
<keyword evidence="7" id="KW-0408">Iron</keyword>
<feature type="transmembrane region" description="Helical" evidence="12">
    <location>
        <begin position="232"/>
        <end position="251"/>
    </location>
</feature>
<evidence type="ECO:0000256" key="2">
    <source>
        <dbReference type="ARBA" id="ARBA00004141"/>
    </source>
</evidence>
<dbReference type="InterPro" id="IPR003780">
    <property type="entry name" value="COX15/CtaA_fam"/>
</dbReference>
<protein>
    <submittedName>
        <fullName evidence="13">Uncharacterized protein</fullName>
    </submittedName>
</protein>
<dbReference type="PANTHER" id="PTHR23289">
    <property type="entry name" value="CYTOCHROME C OXIDASE ASSEMBLY PROTEIN COX15"/>
    <property type="match status" value="1"/>
</dbReference>
<evidence type="ECO:0000313" key="14">
    <source>
        <dbReference type="Proteomes" id="UP000708148"/>
    </source>
</evidence>
<proteinExistence type="inferred from homology"/>
<evidence type="ECO:0000313" key="13">
    <source>
        <dbReference type="EMBL" id="CAD7696807.1"/>
    </source>
</evidence>
<organism evidence="13 14">
    <name type="scientific">Ostreobium quekettii</name>
    <dbReference type="NCBI Taxonomy" id="121088"/>
    <lineage>
        <taxon>Eukaryota</taxon>
        <taxon>Viridiplantae</taxon>
        <taxon>Chlorophyta</taxon>
        <taxon>core chlorophytes</taxon>
        <taxon>Ulvophyceae</taxon>
        <taxon>TCBD clade</taxon>
        <taxon>Bryopsidales</taxon>
        <taxon>Ostreobineae</taxon>
        <taxon>Ostreobiaceae</taxon>
        <taxon>Ostreobium</taxon>
    </lineage>
</organism>
<keyword evidence="6" id="KW-0560">Oxidoreductase</keyword>
<comment type="pathway">
    <text evidence="10">Porphyrin-containing compound metabolism; heme A biosynthesis; heme A from heme O: step 1/1.</text>
</comment>
<comment type="subcellular location">
    <subcellularLocation>
        <location evidence="2">Membrane</location>
        <topology evidence="2">Multi-pass membrane protein</topology>
    </subcellularLocation>
</comment>
<evidence type="ECO:0000256" key="4">
    <source>
        <dbReference type="ARBA" id="ARBA00022723"/>
    </source>
</evidence>
<dbReference type="HAMAP" id="MF_01665">
    <property type="entry name" value="HemeA_synth_type2"/>
    <property type="match status" value="1"/>
</dbReference>
<evidence type="ECO:0000256" key="11">
    <source>
        <dbReference type="ARBA" id="ARBA00048044"/>
    </source>
</evidence>
<sequence length="492" mass="52608">MAGSPLAHTRENGALAGGILADAQTSVSASPPQALGFFTACLRQACVGSAAKGENLAALVRNWQDQRLPGSGQWVRRLLCQQWRSATTGVAAESSRGLPVGGPELLTAGLSDPSRRQLVWWLGICSAWVASLVVIGGVTRLTRSGLSMTEWKFSGERPPMSARDWGLAFDLYRMSPEWERVNRSISLEEFKFIYWVEYMHRMWGRMLGLVFAGPAVYFLSRGMITPLMGRRLGLLFLMGGTQGLVGWWMVRSGLQEPEDPHAVPRVSPYRLAAHLVSAFGIYALLAWTTMTTAAPTPALSSASLALRQGGARLRGWLIPLSCLVGVTATSGAFVAGMDAGHAFNTWPTMNGQWVPDDYFAIDGPRNFFENTAAVQFNHRLLAYTTVVATLLMVVASRRLALTPTARRLATAAAVVAVGQASLGVVTLLTHVPVALGSAHQVGALSLFTVLLGLLHHVRSPELSAAGAMAARYGSPAAAGCVLLGAALVTQMK</sequence>
<keyword evidence="5 12" id="KW-1133">Transmembrane helix</keyword>
<dbReference type="PANTHER" id="PTHR23289:SF2">
    <property type="entry name" value="CYTOCHROME C OXIDASE ASSEMBLY PROTEIN COX15 HOMOLOG"/>
    <property type="match status" value="1"/>
</dbReference>
<keyword evidence="3 12" id="KW-0812">Transmembrane</keyword>
<comment type="caution">
    <text evidence="13">The sequence shown here is derived from an EMBL/GenBank/DDBJ whole genome shotgun (WGS) entry which is preliminary data.</text>
</comment>
<comment type="catalytic activity">
    <reaction evidence="11">
        <text>Fe(II)-heme o + 2 A + H2O = Fe(II)-heme a + 2 AH2</text>
        <dbReference type="Rhea" id="RHEA:63388"/>
        <dbReference type="ChEBI" id="CHEBI:13193"/>
        <dbReference type="ChEBI" id="CHEBI:15377"/>
        <dbReference type="ChEBI" id="CHEBI:17499"/>
        <dbReference type="ChEBI" id="CHEBI:60530"/>
        <dbReference type="ChEBI" id="CHEBI:61715"/>
        <dbReference type="EC" id="1.17.99.9"/>
    </reaction>
    <physiologicalReaction direction="left-to-right" evidence="11">
        <dbReference type="Rhea" id="RHEA:63389"/>
    </physiologicalReaction>
</comment>
<dbReference type="GO" id="GO:0006784">
    <property type="term" value="P:heme A biosynthetic process"/>
    <property type="evidence" value="ECO:0007669"/>
    <property type="project" value="InterPro"/>
</dbReference>
<feature type="transmembrane region" description="Helical" evidence="12">
    <location>
        <begin position="469"/>
        <end position="488"/>
    </location>
</feature>
<keyword evidence="14" id="KW-1185">Reference proteome</keyword>
<keyword evidence="9 12" id="KW-0472">Membrane</keyword>